<dbReference type="CDD" id="cd00093">
    <property type="entry name" value="HTH_XRE"/>
    <property type="match status" value="1"/>
</dbReference>
<proteinExistence type="predicted"/>
<reference evidence="2 3" key="1">
    <citation type="submission" date="2021-05" db="EMBL/GenBank/DDBJ databases">
        <title>Draft genomes of marine bacteria isolated from model chitin particles.</title>
        <authorList>
            <person name="Datta M.S."/>
            <person name="Schwartzman J.A."/>
            <person name="Cordero O."/>
        </authorList>
    </citation>
    <scope>NUCLEOTIDE SEQUENCE [LARGE SCALE GENOMIC DNA]</scope>
    <source>
        <strain evidence="2 3">4E07</strain>
    </source>
</reference>
<dbReference type="SUPFAM" id="SSF47413">
    <property type="entry name" value="lambda repressor-like DNA-binding domains"/>
    <property type="match status" value="1"/>
</dbReference>
<organism evidence="2 3">
    <name type="scientific">Falsiruegeria litorea</name>
    <dbReference type="NCBI Taxonomy" id="1280831"/>
    <lineage>
        <taxon>Bacteria</taxon>
        <taxon>Pseudomonadati</taxon>
        <taxon>Pseudomonadota</taxon>
        <taxon>Alphaproteobacteria</taxon>
        <taxon>Rhodobacterales</taxon>
        <taxon>Roseobacteraceae</taxon>
        <taxon>Falsiruegeria</taxon>
    </lineage>
</organism>
<sequence>MDNELAIGFRERLTKAFEASDFQSHRSLSHAAGWSESRINRIITGQFDNSKDGPGFFGLVKICQVLHVTTDYLAGVEKWSKSNPTTTLNAVNFLDSIAADHSPPTIKSLMHAYVRSGHRLEAFSSFMDYCDVYGLPTSEDRRVTVHSVGKKSLSALRMGENNHVILQDAYDQASPEFQEQIFSSHLRAYQAGITVEPDSIDQVMENRPVHVKIDYIRVAMRLKDASGQEYIVIFCELIPQ</sequence>
<accession>A0ABS5WUW6</accession>
<gene>
    <name evidence="2" type="ORF">KL867_17625</name>
</gene>
<dbReference type="EMBL" id="JAHHDY010000018">
    <property type="protein sequence ID" value="MBT3142892.1"/>
    <property type="molecule type" value="Genomic_DNA"/>
</dbReference>
<dbReference type="InterPro" id="IPR010982">
    <property type="entry name" value="Lambda_DNA-bd_dom_sf"/>
</dbReference>
<name>A0ABS5WUW6_9RHOB</name>
<dbReference type="Proteomes" id="UP000763802">
    <property type="component" value="Unassembled WGS sequence"/>
</dbReference>
<feature type="domain" description="HTH cro/C1-type" evidence="1">
    <location>
        <begin position="28"/>
        <end position="73"/>
    </location>
</feature>
<protein>
    <submittedName>
        <fullName evidence="2">Helix-turn-helix transcriptional regulator</fullName>
    </submittedName>
</protein>
<evidence type="ECO:0000313" key="2">
    <source>
        <dbReference type="EMBL" id="MBT3142892.1"/>
    </source>
</evidence>
<dbReference type="PROSITE" id="PS50943">
    <property type="entry name" value="HTH_CROC1"/>
    <property type="match status" value="1"/>
</dbReference>
<dbReference type="RefSeq" id="WP_215194106.1">
    <property type="nucleotide sequence ID" value="NZ_JAHHDY010000018.1"/>
</dbReference>
<evidence type="ECO:0000313" key="3">
    <source>
        <dbReference type="Proteomes" id="UP000763802"/>
    </source>
</evidence>
<comment type="caution">
    <text evidence="2">The sequence shown here is derived from an EMBL/GenBank/DDBJ whole genome shotgun (WGS) entry which is preliminary data.</text>
</comment>
<evidence type="ECO:0000259" key="1">
    <source>
        <dbReference type="PROSITE" id="PS50943"/>
    </source>
</evidence>
<dbReference type="InterPro" id="IPR001387">
    <property type="entry name" value="Cro/C1-type_HTH"/>
</dbReference>
<keyword evidence="3" id="KW-1185">Reference proteome</keyword>